<keyword evidence="5 8" id="KW-0812">Transmembrane</keyword>
<name>C3Z9T1_BRAFL</name>
<feature type="transmembrane region" description="Helical" evidence="8">
    <location>
        <begin position="243"/>
        <end position="263"/>
    </location>
</feature>
<feature type="transmembrane region" description="Helical" evidence="8">
    <location>
        <begin position="137"/>
        <end position="158"/>
    </location>
</feature>
<keyword evidence="7 8" id="KW-0472">Membrane</keyword>
<comment type="subcellular location">
    <subcellularLocation>
        <location evidence="1">Membrane</location>
        <topology evidence="1">Multi-pass membrane protein</topology>
    </subcellularLocation>
</comment>
<proteinExistence type="inferred from homology"/>
<comment type="similarity">
    <text evidence="2">Belongs to the major facilitator superfamily. Organophosphate:Pi antiporter (OPA) (TC 2.A.1.4) family.</text>
</comment>
<feature type="transmembrane region" description="Helical" evidence="8">
    <location>
        <begin position="370"/>
        <end position="389"/>
    </location>
</feature>
<protein>
    <recommendedName>
        <fullName evidence="9">Major facilitator superfamily (MFS) profile domain-containing protein</fullName>
    </recommendedName>
</protein>
<feature type="transmembrane region" description="Helical" evidence="8">
    <location>
        <begin position="80"/>
        <end position="110"/>
    </location>
</feature>
<dbReference type="Gene3D" id="1.20.1250.20">
    <property type="entry name" value="MFS general substrate transporter like domains"/>
    <property type="match status" value="3"/>
</dbReference>
<evidence type="ECO:0000256" key="2">
    <source>
        <dbReference type="ARBA" id="ARBA00009598"/>
    </source>
</evidence>
<evidence type="ECO:0000256" key="1">
    <source>
        <dbReference type="ARBA" id="ARBA00004141"/>
    </source>
</evidence>
<dbReference type="PIRSF" id="PIRSF002808">
    <property type="entry name" value="Hexose_phosphate_transp"/>
    <property type="match status" value="1"/>
</dbReference>
<dbReference type="InParanoid" id="C3Z9T1"/>
<dbReference type="GO" id="GO:0016020">
    <property type="term" value="C:membrane"/>
    <property type="evidence" value="ECO:0007669"/>
    <property type="project" value="UniProtKB-SubCell"/>
</dbReference>
<accession>C3Z9T1</accession>
<reference evidence="10" key="1">
    <citation type="journal article" date="2008" name="Nature">
        <title>The amphioxus genome and the evolution of the chordate karyotype.</title>
        <authorList>
            <consortium name="US DOE Joint Genome Institute (JGI-PGF)"/>
            <person name="Putnam N.H."/>
            <person name="Butts T."/>
            <person name="Ferrier D.E.K."/>
            <person name="Furlong R.F."/>
            <person name="Hellsten U."/>
            <person name="Kawashima T."/>
            <person name="Robinson-Rechavi M."/>
            <person name="Shoguchi E."/>
            <person name="Terry A."/>
            <person name="Yu J.-K."/>
            <person name="Benito-Gutierrez E.L."/>
            <person name="Dubchak I."/>
            <person name="Garcia-Fernandez J."/>
            <person name="Gibson-Brown J.J."/>
            <person name="Grigoriev I.V."/>
            <person name="Horton A.C."/>
            <person name="de Jong P.J."/>
            <person name="Jurka J."/>
            <person name="Kapitonov V.V."/>
            <person name="Kohara Y."/>
            <person name="Kuroki Y."/>
            <person name="Lindquist E."/>
            <person name="Lucas S."/>
            <person name="Osoegawa K."/>
            <person name="Pennacchio L.A."/>
            <person name="Salamov A.A."/>
            <person name="Satou Y."/>
            <person name="Sauka-Spengler T."/>
            <person name="Schmutz J."/>
            <person name="Shin-I T."/>
            <person name="Toyoda A."/>
            <person name="Bronner-Fraser M."/>
            <person name="Fujiyama A."/>
            <person name="Holland L.Z."/>
            <person name="Holland P.W.H."/>
            <person name="Satoh N."/>
            <person name="Rokhsar D.S."/>
        </authorList>
    </citation>
    <scope>NUCLEOTIDE SEQUENCE [LARGE SCALE GENOMIC DNA]</scope>
    <source>
        <strain evidence="10">S238N-H82</strain>
        <tissue evidence="10">Testes</tissue>
    </source>
</reference>
<dbReference type="AlphaFoldDB" id="C3Z9T1"/>
<dbReference type="InterPro" id="IPR011701">
    <property type="entry name" value="MFS"/>
</dbReference>
<evidence type="ECO:0000256" key="6">
    <source>
        <dbReference type="ARBA" id="ARBA00022989"/>
    </source>
</evidence>
<dbReference type="SUPFAM" id="SSF103473">
    <property type="entry name" value="MFS general substrate transporter"/>
    <property type="match status" value="1"/>
</dbReference>
<feature type="transmembrane region" description="Helical" evidence="8">
    <location>
        <begin position="170"/>
        <end position="189"/>
    </location>
</feature>
<evidence type="ECO:0000256" key="7">
    <source>
        <dbReference type="ARBA" id="ARBA00023136"/>
    </source>
</evidence>
<dbReference type="PANTHER" id="PTHR43184">
    <property type="entry name" value="MAJOR FACILITATOR SUPERFAMILY TRANSPORTER 16, ISOFORM B"/>
    <property type="match status" value="1"/>
</dbReference>
<dbReference type="GO" id="GO:0022857">
    <property type="term" value="F:transmembrane transporter activity"/>
    <property type="evidence" value="ECO:0007669"/>
    <property type="project" value="InterPro"/>
</dbReference>
<evidence type="ECO:0000256" key="8">
    <source>
        <dbReference type="SAM" id="Phobius"/>
    </source>
</evidence>
<dbReference type="InterPro" id="IPR000849">
    <property type="entry name" value="Sugar_P_transporter"/>
</dbReference>
<feature type="transmembrane region" description="Helical" evidence="8">
    <location>
        <begin position="415"/>
        <end position="433"/>
    </location>
</feature>
<feature type="transmembrane region" description="Helical" evidence="8">
    <location>
        <begin position="209"/>
        <end position="231"/>
    </location>
</feature>
<dbReference type="InterPro" id="IPR020846">
    <property type="entry name" value="MFS_dom"/>
</dbReference>
<dbReference type="eggNOG" id="KOG2533">
    <property type="taxonomic scope" value="Eukaryota"/>
</dbReference>
<sequence length="457" mass="50100">MFSVSRLQRRQVATFVLTWVAYASTYLLRKPLGVIKSDLASELSLTKTQLGWLDTSMLLPYATMQMVLGPLADRYGARSTLAWCLFLSAASMVWFGTWIDVFLLMIMLFFNGVAQAQTWPCCVKALGAWYPDRQRNAIFGIWGTCTFAGGIIGTGLAVHIQRAYSWRSVFFYPALVVAAVGALVFIFLYTPWEVGLDIPGKGRMLPELAATVFFVKIVRYCLLMWLPMYLFQELHYTKAQAGLLSTSFKIGGVLGSATLGVFIDKLFHGDSLQGTSTVIMFSTLSLIMFLLTSSWGIPFNVMCMLLTGMFNCGPDAILTGSLPTQLGDKDGRNAHAAISGFINGFGSVGTVLQGPIIGAIAEWYGWEGTFYFMIIVSLIATFCICRAVSTRQDLPGALGPIIGAIAEWYGWEGTFYFMIIVSLIATFCICRAVSTRQDLPGALTNMATTSYIAVASN</sequence>
<keyword evidence="6 8" id="KW-1133">Transmembrane helix</keyword>
<dbReference type="EMBL" id="GG666600">
    <property type="protein sequence ID" value="EEN50777.1"/>
    <property type="molecule type" value="Genomic_DNA"/>
</dbReference>
<dbReference type="PROSITE" id="PS50850">
    <property type="entry name" value="MFS"/>
    <property type="match status" value="1"/>
</dbReference>
<feature type="transmembrane region" description="Helical" evidence="8">
    <location>
        <begin position="12"/>
        <end position="29"/>
    </location>
</feature>
<evidence type="ECO:0000256" key="3">
    <source>
        <dbReference type="ARBA" id="ARBA00022448"/>
    </source>
</evidence>
<evidence type="ECO:0000313" key="10">
    <source>
        <dbReference type="EMBL" id="EEN50777.1"/>
    </source>
</evidence>
<gene>
    <name evidence="10" type="ORF">BRAFLDRAFT_81240</name>
</gene>
<dbReference type="InterPro" id="IPR036259">
    <property type="entry name" value="MFS_trans_sf"/>
</dbReference>
<evidence type="ECO:0000259" key="9">
    <source>
        <dbReference type="PROSITE" id="PS50850"/>
    </source>
</evidence>
<dbReference type="Pfam" id="PF07690">
    <property type="entry name" value="MFS_1"/>
    <property type="match status" value="2"/>
</dbReference>
<feature type="domain" description="Major facilitator superfamily (MFS) profile" evidence="9">
    <location>
        <begin position="10"/>
        <end position="392"/>
    </location>
</feature>
<feature type="transmembrane region" description="Helical" evidence="8">
    <location>
        <begin position="275"/>
        <end position="297"/>
    </location>
</feature>
<organism>
    <name type="scientific">Branchiostoma floridae</name>
    <name type="common">Florida lancelet</name>
    <name type="synonym">Amphioxus</name>
    <dbReference type="NCBI Taxonomy" id="7739"/>
    <lineage>
        <taxon>Eukaryota</taxon>
        <taxon>Metazoa</taxon>
        <taxon>Chordata</taxon>
        <taxon>Cephalochordata</taxon>
        <taxon>Leptocardii</taxon>
        <taxon>Amphioxiformes</taxon>
        <taxon>Branchiostomatidae</taxon>
        <taxon>Branchiostoma</taxon>
    </lineage>
</organism>
<dbReference type="PANTHER" id="PTHR43184:SF30">
    <property type="entry name" value="MFS DOMAIN-CONTAINING PROTEIN"/>
    <property type="match status" value="1"/>
</dbReference>
<keyword evidence="3" id="KW-0813">Transport</keyword>
<keyword evidence="4" id="KW-0762">Sugar transport</keyword>
<evidence type="ECO:0000256" key="5">
    <source>
        <dbReference type="ARBA" id="ARBA00022692"/>
    </source>
</evidence>
<evidence type="ECO:0000256" key="4">
    <source>
        <dbReference type="ARBA" id="ARBA00022597"/>
    </source>
</evidence>
<feature type="transmembrane region" description="Helical" evidence="8">
    <location>
        <begin position="49"/>
        <end position="68"/>
    </location>
</feature>